<dbReference type="EMBL" id="JABEOU010000014">
    <property type="protein sequence ID" value="NNG56499.1"/>
    <property type="molecule type" value="Genomic_DNA"/>
</dbReference>
<proteinExistence type="predicted"/>
<accession>A0A7Y2PAN4</accession>
<sequence length="80" mass="8831">MTILARNRDHIATLFERDGQAYLTVVVGGVGLYEFTITVPSEDVALYLRDEDALIALARDVATRTAAYVHHRTDSAIDPV</sequence>
<dbReference type="RefSeq" id="WP_016508785.1">
    <property type="nucleotide sequence ID" value="NZ_JABEOU010000014.1"/>
</dbReference>
<name>A0A7Y2PAN4_SPHPI</name>
<evidence type="ECO:0000313" key="1">
    <source>
        <dbReference type="EMBL" id="NNG56499.1"/>
    </source>
</evidence>
<reference evidence="1 2" key="1">
    <citation type="submission" date="2020-05" db="EMBL/GenBank/DDBJ databases">
        <title>Draft Genome Sequences of Sphingomonas sp. Isolated from the International Space Station.</title>
        <authorList>
            <person name="Bijlani S."/>
            <person name="Singh N.K."/>
            <person name="Mason C.E."/>
            <person name="Wang C.C."/>
            <person name="Venkateswaran K."/>
        </authorList>
    </citation>
    <scope>NUCLEOTIDE SEQUENCE [LARGE SCALE GENOMIC DNA]</scope>
    <source>
        <strain evidence="1 2">FKI-L5-BR-P1</strain>
    </source>
</reference>
<evidence type="ECO:0000313" key="2">
    <source>
        <dbReference type="Proteomes" id="UP000550136"/>
    </source>
</evidence>
<dbReference type="AlphaFoldDB" id="A0A7Y2PAN4"/>
<organism evidence="1 2">
    <name type="scientific">Sphingomonas paucimobilis</name>
    <name type="common">Pseudomonas paucimobilis</name>
    <dbReference type="NCBI Taxonomy" id="13689"/>
    <lineage>
        <taxon>Bacteria</taxon>
        <taxon>Pseudomonadati</taxon>
        <taxon>Pseudomonadota</taxon>
        <taxon>Alphaproteobacteria</taxon>
        <taxon>Sphingomonadales</taxon>
        <taxon>Sphingomonadaceae</taxon>
        <taxon>Sphingomonas</taxon>
    </lineage>
</organism>
<protein>
    <submittedName>
        <fullName evidence="1">Uncharacterized protein</fullName>
    </submittedName>
</protein>
<gene>
    <name evidence="1" type="ORF">HKX06_03765</name>
</gene>
<dbReference type="Proteomes" id="UP000550136">
    <property type="component" value="Unassembled WGS sequence"/>
</dbReference>
<comment type="caution">
    <text evidence="1">The sequence shown here is derived from an EMBL/GenBank/DDBJ whole genome shotgun (WGS) entry which is preliminary data.</text>
</comment>